<dbReference type="AlphaFoldDB" id="A0A845SPT1"/>
<comment type="caution">
    <text evidence="2">The sequence shown here is derived from an EMBL/GenBank/DDBJ whole genome shotgun (WGS) entry which is preliminary data.</text>
</comment>
<evidence type="ECO:0000313" key="3">
    <source>
        <dbReference type="Proteomes" id="UP000461443"/>
    </source>
</evidence>
<reference evidence="2 3" key="2">
    <citation type="submission" date="2020-02" db="EMBL/GenBank/DDBJ databases">
        <title>The new genus of Enterobacteriales.</title>
        <authorList>
            <person name="Kim I.S."/>
        </authorList>
    </citation>
    <scope>NUCLEOTIDE SEQUENCE [LARGE SCALE GENOMIC DNA]</scope>
    <source>
        <strain evidence="2 3">SAP-6</strain>
    </source>
</reference>
<gene>
    <name evidence="2" type="ORF">GRH90_19575</name>
</gene>
<keyword evidence="1" id="KW-1133">Transmembrane helix</keyword>
<evidence type="ECO:0000256" key="1">
    <source>
        <dbReference type="SAM" id="Phobius"/>
    </source>
</evidence>
<dbReference type="Proteomes" id="UP000461443">
    <property type="component" value="Unassembled WGS sequence"/>
</dbReference>
<reference evidence="2 3" key="1">
    <citation type="submission" date="2019-12" db="EMBL/GenBank/DDBJ databases">
        <authorList>
            <person name="Lee S.D."/>
        </authorList>
    </citation>
    <scope>NUCLEOTIDE SEQUENCE [LARGE SCALE GENOMIC DNA]</scope>
    <source>
        <strain evidence="2 3">SAP-6</strain>
    </source>
</reference>
<feature type="transmembrane region" description="Helical" evidence="1">
    <location>
        <begin position="35"/>
        <end position="54"/>
    </location>
</feature>
<keyword evidence="1" id="KW-0812">Transmembrane</keyword>
<dbReference type="Pfam" id="PF04971">
    <property type="entry name" value="Phage_holin_2_1"/>
    <property type="match status" value="1"/>
</dbReference>
<dbReference type="GO" id="GO:0001907">
    <property type="term" value="P:symbiont-mediated killing of host cell"/>
    <property type="evidence" value="ECO:0007669"/>
    <property type="project" value="InterPro"/>
</dbReference>
<name>A0A845SPT1_9GAMM</name>
<dbReference type="EMBL" id="WUBS01000015">
    <property type="protein sequence ID" value="NDL64936.1"/>
    <property type="molecule type" value="Genomic_DNA"/>
</dbReference>
<proteinExistence type="predicted"/>
<accession>A0A845SPT1</accession>
<organism evidence="2 3">
    <name type="scientific">Acerihabitans arboris</name>
    <dbReference type="NCBI Taxonomy" id="2691583"/>
    <lineage>
        <taxon>Bacteria</taxon>
        <taxon>Pseudomonadati</taxon>
        <taxon>Pseudomonadota</taxon>
        <taxon>Gammaproteobacteria</taxon>
        <taxon>Enterobacterales</taxon>
        <taxon>Pectobacteriaceae</taxon>
        <taxon>Acerihabitans</taxon>
    </lineage>
</organism>
<protein>
    <submittedName>
        <fullName evidence="2">Lysis protein</fullName>
    </submittedName>
</protein>
<dbReference type="RefSeq" id="WP_162367645.1">
    <property type="nucleotide sequence ID" value="NZ_WUBS01000015.1"/>
</dbReference>
<evidence type="ECO:0000313" key="2">
    <source>
        <dbReference type="EMBL" id="NDL64936.1"/>
    </source>
</evidence>
<sequence length="77" mass="8438">MPGKLTTAGAYSMSGFLIAMGKCGIWLSNLDWNKIAIILGVVIGIATYFTNFYFQRRQTKAIEQAAHDGKTIIPPSE</sequence>
<dbReference type="InterPro" id="IPR007054">
    <property type="entry name" value="Lysis_S"/>
</dbReference>
<keyword evidence="3" id="KW-1185">Reference proteome</keyword>
<dbReference type="GO" id="GO:0140911">
    <property type="term" value="F:pore-forming activity"/>
    <property type="evidence" value="ECO:0007669"/>
    <property type="project" value="InterPro"/>
</dbReference>
<keyword evidence="1" id="KW-0472">Membrane</keyword>